<dbReference type="InterPro" id="IPR036390">
    <property type="entry name" value="WH_DNA-bd_sf"/>
</dbReference>
<dbReference type="Gene3D" id="3.40.190.290">
    <property type="match status" value="1"/>
</dbReference>
<keyword evidence="2" id="KW-0805">Transcription regulation</keyword>
<dbReference type="InterPro" id="IPR036388">
    <property type="entry name" value="WH-like_DNA-bd_sf"/>
</dbReference>
<protein>
    <submittedName>
        <fullName evidence="6">LysR family transcriptional regulator</fullName>
    </submittedName>
</protein>
<keyword evidence="4" id="KW-0804">Transcription</keyword>
<dbReference type="InterPro" id="IPR000847">
    <property type="entry name" value="LysR_HTH_N"/>
</dbReference>
<evidence type="ECO:0000256" key="3">
    <source>
        <dbReference type="ARBA" id="ARBA00023125"/>
    </source>
</evidence>
<dbReference type="Pfam" id="PF03466">
    <property type="entry name" value="LysR_substrate"/>
    <property type="match status" value="1"/>
</dbReference>
<dbReference type="GO" id="GO:0003677">
    <property type="term" value="F:DNA binding"/>
    <property type="evidence" value="ECO:0007669"/>
    <property type="project" value="UniProtKB-KW"/>
</dbReference>
<comment type="similarity">
    <text evidence="1">Belongs to the LysR transcriptional regulatory family.</text>
</comment>
<dbReference type="EMBL" id="CP024915">
    <property type="protein sequence ID" value="AUZ86250.1"/>
    <property type="molecule type" value="Genomic_DNA"/>
</dbReference>
<evidence type="ECO:0000313" key="7">
    <source>
        <dbReference type="Proteomes" id="UP000239187"/>
    </source>
</evidence>
<reference evidence="6 7" key="1">
    <citation type="submission" date="2017-11" db="EMBL/GenBank/DDBJ databases">
        <title>Draft genome of Arthrobacter agilis strain UMCV2, a plant growth-promoting rhizobacterium and biocontrol capacity of phytopathogenic fungi.</title>
        <authorList>
            <person name="Martinez-Camara R."/>
            <person name="Santoyo G."/>
            <person name="Moreno-Hagelsieb G."/>
            <person name="Valencia-Cantero E."/>
        </authorList>
    </citation>
    <scope>NUCLEOTIDE SEQUENCE [LARGE SCALE GENOMIC DNA]</scope>
    <source>
        <strain evidence="6 7">UMCV2</strain>
    </source>
</reference>
<organism evidence="6 7">
    <name type="scientific">Arthrobacter agilis</name>
    <dbReference type="NCBI Taxonomy" id="37921"/>
    <lineage>
        <taxon>Bacteria</taxon>
        <taxon>Bacillati</taxon>
        <taxon>Actinomycetota</taxon>
        <taxon>Actinomycetes</taxon>
        <taxon>Micrococcales</taxon>
        <taxon>Micrococcaceae</taxon>
        <taxon>Arthrobacter</taxon>
    </lineage>
</organism>
<dbReference type="AlphaFoldDB" id="A0A2L0UAH6"/>
<feature type="domain" description="HTH lysR-type" evidence="5">
    <location>
        <begin position="1"/>
        <end position="58"/>
    </location>
</feature>
<sequence length="304" mass="32879">MTLNQLRAFLAAYSCRSLSAAARELGISQASASELISRLEQELGVPLFTRNSKGLSPAPAAEELHPHALDCVNSARRGSEAVQALRTLNGGVSTFGVLRYAANYDLADLVVQFHQKYPGVRVRMIGLNSHVVAASVASGEIECGLVVLPVDTEHLEVRQLAQDEVRFISSTRPAEAGPVSIHELASAKLVLYDAHAGWKDPTRRQLQDRANLAGLSIEADMEVEHAETAYSLVAAGAGDSFMARGILESLRREDTVRSFPFADPLYDTIALVQRKHGYLSPATRRFSEFAERAVAAQVGLTSLV</sequence>
<evidence type="ECO:0000256" key="4">
    <source>
        <dbReference type="ARBA" id="ARBA00023163"/>
    </source>
</evidence>
<dbReference type="PROSITE" id="PS50931">
    <property type="entry name" value="HTH_LYSR"/>
    <property type="match status" value="1"/>
</dbReference>
<evidence type="ECO:0000259" key="5">
    <source>
        <dbReference type="PROSITE" id="PS50931"/>
    </source>
</evidence>
<dbReference type="Proteomes" id="UP000239187">
    <property type="component" value="Chromosome"/>
</dbReference>
<dbReference type="RefSeq" id="WP_133080203.1">
    <property type="nucleotide sequence ID" value="NZ_CP024915.1"/>
</dbReference>
<dbReference type="InterPro" id="IPR050950">
    <property type="entry name" value="HTH-type_LysR_regulators"/>
</dbReference>
<name>A0A2L0UAH6_9MICC</name>
<dbReference type="SUPFAM" id="SSF46785">
    <property type="entry name" value="Winged helix' DNA-binding domain"/>
    <property type="match status" value="1"/>
</dbReference>
<evidence type="ECO:0000256" key="2">
    <source>
        <dbReference type="ARBA" id="ARBA00023015"/>
    </source>
</evidence>
<accession>A0A2L0UAH6</accession>
<keyword evidence="3" id="KW-0238">DNA-binding</keyword>
<dbReference type="PRINTS" id="PR00039">
    <property type="entry name" value="HTHLYSR"/>
</dbReference>
<dbReference type="Gene3D" id="1.10.10.10">
    <property type="entry name" value="Winged helix-like DNA-binding domain superfamily/Winged helix DNA-binding domain"/>
    <property type="match status" value="1"/>
</dbReference>
<dbReference type="SUPFAM" id="SSF53850">
    <property type="entry name" value="Periplasmic binding protein-like II"/>
    <property type="match status" value="1"/>
</dbReference>
<dbReference type="InterPro" id="IPR005119">
    <property type="entry name" value="LysR_subst-bd"/>
</dbReference>
<evidence type="ECO:0000256" key="1">
    <source>
        <dbReference type="ARBA" id="ARBA00009437"/>
    </source>
</evidence>
<dbReference type="PANTHER" id="PTHR30419">
    <property type="entry name" value="HTH-TYPE TRANSCRIPTIONAL REGULATOR YBHD"/>
    <property type="match status" value="1"/>
</dbReference>
<dbReference type="Pfam" id="PF00126">
    <property type="entry name" value="HTH_1"/>
    <property type="match status" value="1"/>
</dbReference>
<evidence type="ECO:0000313" key="6">
    <source>
        <dbReference type="EMBL" id="AUZ86250.1"/>
    </source>
</evidence>
<gene>
    <name evidence="6" type="ORF">CVO76_00250</name>
</gene>
<dbReference type="CDD" id="cd05466">
    <property type="entry name" value="PBP2_LTTR_substrate"/>
    <property type="match status" value="1"/>
</dbReference>
<dbReference type="GO" id="GO:0003700">
    <property type="term" value="F:DNA-binding transcription factor activity"/>
    <property type="evidence" value="ECO:0007669"/>
    <property type="project" value="InterPro"/>
</dbReference>
<dbReference type="GO" id="GO:0005829">
    <property type="term" value="C:cytosol"/>
    <property type="evidence" value="ECO:0007669"/>
    <property type="project" value="TreeGrafter"/>
</dbReference>
<proteinExistence type="inferred from homology"/>